<dbReference type="Proteomes" id="UP000076727">
    <property type="component" value="Unassembled WGS sequence"/>
</dbReference>
<dbReference type="EMBL" id="KV429113">
    <property type="protein sequence ID" value="KZT65058.1"/>
    <property type="molecule type" value="Genomic_DNA"/>
</dbReference>
<keyword evidence="2" id="KW-1185">Reference proteome</keyword>
<evidence type="ECO:0000313" key="2">
    <source>
        <dbReference type="Proteomes" id="UP000076727"/>
    </source>
</evidence>
<proteinExistence type="predicted"/>
<evidence type="ECO:0000313" key="1">
    <source>
        <dbReference type="EMBL" id="KZT65058.1"/>
    </source>
</evidence>
<gene>
    <name evidence="1" type="ORF">DAEQUDRAFT_731922</name>
</gene>
<dbReference type="AlphaFoldDB" id="A0A165LZR3"/>
<reference evidence="1 2" key="1">
    <citation type="journal article" date="2016" name="Mol. Biol. Evol.">
        <title>Comparative Genomics of Early-Diverging Mushroom-Forming Fungi Provides Insights into the Origins of Lignocellulose Decay Capabilities.</title>
        <authorList>
            <person name="Nagy L.G."/>
            <person name="Riley R."/>
            <person name="Tritt A."/>
            <person name="Adam C."/>
            <person name="Daum C."/>
            <person name="Floudas D."/>
            <person name="Sun H."/>
            <person name="Yadav J.S."/>
            <person name="Pangilinan J."/>
            <person name="Larsson K.H."/>
            <person name="Matsuura K."/>
            <person name="Barry K."/>
            <person name="Labutti K."/>
            <person name="Kuo R."/>
            <person name="Ohm R.A."/>
            <person name="Bhattacharya S.S."/>
            <person name="Shirouzu T."/>
            <person name="Yoshinaga Y."/>
            <person name="Martin F.M."/>
            <person name="Grigoriev I.V."/>
            <person name="Hibbett D.S."/>
        </authorList>
    </citation>
    <scope>NUCLEOTIDE SEQUENCE [LARGE SCALE GENOMIC DNA]</scope>
    <source>
        <strain evidence="1 2">L-15889</strain>
    </source>
</reference>
<accession>A0A165LZR3</accession>
<organism evidence="1 2">
    <name type="scientific">Daedalea quercina L-15889</name>
    <dbReference type="NCBI Taxonomy" id="1314783"/>
    <lineage>
        <taxon>Eukaryota</taxon>
        <taxon>Fungi</taxon>
        <taxon>Dikarya</taxon>
        <taxon>Basidiomycota</taxon>
        <taxon>Agaricomycotina</taxon>
        <taxon>Agaricomycetes</taxon>
        <taxon>Polyporales</taxon>
        <taxon>Fomitopsis</taxon>
    </lineage>
</organism>
<name>A0A165LZR3_9APHY</name>
<protein>
    <submittedName>
        <fullName evidence="1">Uncharacterized protein</fullName>
    </submittedName>
</protein>
<sequence>MGGENNGDLIKGLTGFEGCTTAACYAGSSAPDCNHYLRTLQHRIRLLNEPGAILPWTYTAGDRLDVLKSGLLEGISSRLFILFVSVQSMDRGSFARTSWTGGQESRCHSTRSTSHIMDAEFSPNDIPPSTHSVPLYGCDSY</sequence>